<evidence type="ECO:0000313" key="3">
    <source>
        <dbReference type="Proteomes" id="UP000315010"/>
    </source>
</evidence>
<evidence type="ECO:0000313" key="2">
    <source>
        <dbReference type="EMBL" id="TWT79747.1"/>
    </source>
</evidence>
<keyword evidence="3" id="KW-1185">Reference proteome</keyword>
<accession>A0A5C5YYT4</accession>
<name>A0A5C5YYT4_9BACT</name>
<proteinExistence type="predicted"/>
<dbReference type="AlphaFoldDB" id="A0A5C5YYT4"/>
<protein>
    <recommendedName>
        <fullName evidence="4">EGF-like domain-containing protein</fullName>
    </recommendedName>
</protein>
<evidence type="ECO:0000256" key="1">
    <source>
        <dbReference type="SAM" id="SignalP"/>
    </source>
</evidence>
<gene>
    <name evidence="2" type="ORF">CA13_11540</name>
</gene>
<dbReference type="EMBL" id="SJPJ01000001">
    <property type="protein sequence ID" value="TWT79747.1"/>
    <property type="molecule type" value="Genomic_DNA"/>
</dbReference>
<feature type="chain" id="PRO_5023052345" description="EGF-like domain-containing protein" evidence="1">
    <location>
        <begin position="30"/>
        <end position="82"/>
    </location>
</feature>
<organism evidence="2 3">
    <name type="scientific">Novipirellula herctigrandis</name>
    <dbReference type="NCBI Taxonomy" id="2527986"/>
    <lineage>
        <taxon>Bacteria</taxon>
        <taxon>Pseudomonadati</taxon>
        <taxon>Planctomycetota</taxon>
        <taxon>Planctomycetia</taxon>
        <taxon>Pirellulales</taxon>
        <taxon>Pirellulaceae</taxon>
        <taxon>Novipirellula</taxon>
    </lineage>
</organism>
<reference evidence="2 3" key="1">
    <citation type="submission" date="2019-02" db="EMBL/GenBank/DDBJ databases">
        <title>Deep-cultivation of Planctomycetes and their phenomic and genomic characterization uncovers novel biology.</title>
        <authorList>
            <person name="Wiegand S."/>
            <person name="Jogler M."/>
            <person name="Boedeker C."/>
            <person name="Pinto D."/>
            <person name="Vollmers J."/>
            <person name="Rivas-Marin E."/>
            <person name="Kohn T."/>
            <person name="Peeters S.H."/>
            <person name="Heuer A."/>
            <person name="Rast P."/>
            <person name="Oberbeckmann S."/>
            <person name="Bunk B."/>
            <person name="Jeske O."/>
            <person name="Meyerdierks A."/>
            <person name="Storesund J.E."/>
            <person name="Kallscheuer N."/>
            <person name="Luecker S."/>
            <person name="Lage O.M."/>
            <person name="Pohl T."/>
            <person name="Merkel B.J."/>
            <person name="Hornburger P."/>
            <person name="Mueller R.-W."/>
            <person name="Bruemmer F."/>
            <person name="Labrenz M."/>
            <person name="Spormann A.M."/>
            <person name="Op Den Camp H."/>
            <person name="Overmann J."/>
            <person name="Amann R."/>
            <person name="Jetten M.S.M."/>
            <person name="Mascher T."/>
            <person name="Medema M.H."/>
            <person name="Devos D.P."/>
            <person name="Kaster A.-K."/>
            <person name="Ovreas L."/>
            <person name="Rohde M."/>
            <person name="Galperin M.Y."/>
            <person name="Jogler C."/>
        </authorList>
    </citation>
    <scope>NUCLEOTIDE SEQUENCE [LARGE SCALE GENOMIC DNA]</scope>
    <source>
        <strain evidence="2 3">CA13</strain>
    </source>
</reference>
<evidence type="ECO:0008006" key="4">
    <source>
        <dbReference type="Google" id="ProtNLM"/>
    </source>
</evidence>
<feature type="signal peptide" evidence="1">
    <location>
        <begin position="1"/>
        <end position="29"/>
    </location>
</feature>
<dbReference type="Proteomes" id="UP000315010">
    <property type="component" value="Unassembled WGS sequence"/>
</dbReference>
<sequence precursor="true">MRDRFVSFLATLGLSLIFAAMVPALSAFADVGGDGCTDTSKCVNQKISNQNYCATGSKCSGRKSGSDCYCNVRSGQPCNCDI</sequence>
<keyword evidence="1" id="KW-0732">Signal</keyword>
<comment type="caution">
    <text evidence="2">The sequence shown here is derived from an EMBL/GenBank/DDBJ whole genome shotgun (WGS) entry which is preliminary data.</text>
</comment>